<evidence type="ECO:0000256" key="9">
    <source>
        <dbReference type="SAM" id="MobiDB-lite"/>
    </source>
</evidence>
<dbReference type="FunFam" id="3.40.50.300:FF:000007">
    <property type="entry name" value="Pre-mRNA-splicing factor ATP-dependent RNA helicase"/>
    <property type="match status" value="1"/>
</dbReference>
<accession>A0A376B4W3</accession>
<gene>
    <name evidence="12" type="ORF">SCODWIG_01489</name>
</gene>
<evidence type="ECO:0000256" key="8">
    <source>
        <dbReference type="ARBA" id="ARBA00047984"/>
    </source>
</evidence>
<sequence>MADSTGRKPPISLTGEAKKRVKRVFNEINDKYELPQQPNLLQKPNQQPTPHILNTKKTDKIQKDLQDESLDNLRVLVKKKYLNKKENMKLQKLVESVHKFERDELPYLTHSSKSLPDQRYQRYKLQKEIALLYKDKEVTKSKYEANFHLPDEKGNFGTVTDKLNKKGAEQWELLQLKQAAQNLSTDEIYVKGSDKYEYVFDKETVIDFTPDNENVDPGANVSDDSAGKQDLELPITKMKPQLLEAIDKNQVLIVVGETGSGKTTQLPQYLVLDRNWKVACTQPRRVAATSVAKRVSEEMNVELGQEVGYTIRFDDKSNEQTTVLKYVTDGMLLREFLADSKLLKYDCIMIDEAHERTLSTDVLLGLLKELLKIRPLTGDKGNGDEQLRPLRLIISSATMNASKFSEFFDGARLFNVPGRRFPVDIHYTLQPEANYIQAVLTTIFQIHLSQPVPGDILVFLTGQDEIEYLNSILQDINCKLQDTNCIPMLITPIYGNLPQDQQAEIFKPTPATHRKVVLATNIAETSLTINGIKYVIDPGFVKIKTFIPQTGMSQLSTVPCSKASVDQRAGRAGRVGPGKCFRIFTKWSYEHELELLPQPEISRTNISSVILLLMSLGVKNLLDFPLLDRPSIPQLSKGLENLYLLGGLNSKGQITHLGYIMNDFPCEPNFLKVLYVAADKFGVLEPVLTIVAMLHETQALFSNEKNLDKASMFPNVVSDHMLLLNIYNAWKENNCSKSWCVVNKIQSKTMSRVENIRKQLWRYCKNRSEIMDLNNKHGNNTVGSSPISLESCIIKSFISGFPNNIAIIGRNGQYKQQNNSNISMVLHPTSLISCRMKTAGMKPYKIILYHQLIMTSKEFMRDCTPVYKEEWLKEMVPQFFVS</sequence>
<organism evidence="12 13">
    <name type="scientific">Saccharomycodes ludwigii</name>
    <dbReference type="NCBI Taxonomy" id="36035"/>
    <lineage>
        <taxon>Eukaryota</taxon>
        <taxon>Fungi</taxon>
        <taxon>Dikarya</taxon>
        <taxon>Ascomycota</taxon>
        <taxon>Saccharomycotina</taxon>
        <taxon>Saccharomycetes</taxon>
        <taxon>Saccharomycodales</taxon>
        <taxon>Saccharomycodaceae</taxon>
        <taxon>Saccharomycodes</taxon>
    </lineage>
</organism>
<dbReference type="EMBL" id="UFAJ01000194">
    <property type="protein sequence ID" value="SSD59728.1"/>
    <property type="molecule type" value="Genomic_DNA"/>
</dbReference>
<dbReference type="PANTHER" id="PTHR18934">
    <property type="entry name" value="ATP-DEPENDENT RNA HELICASE"/>
    <property type="match status" value="1"/>
</dbReference>
<dbReference type="InterPro" id="IPR001650">
    <property type="entry name" value="Helicase_C-like"/>
</dbReference>
<dbReference type="CDD" id="cd18791">
    <property type="entry name" value="SF2_C_RHA"/>
    <property type="match status" value="1"/>
</dbReference>
<dbReference type="SUPFAM" id="SSF52540">
    <property type="entry name" value="P-loop containing nucleoside triphosphate hydrolases"/>
    <property type="match status" value="1"/>
</dbReference>
<evidence type="ECO:0000313" key="12">
    <source>
        <dbReference type="EMBL" id="SSD59728.1"/>
    </source>
</evidence>
<reference evidence="13" key="1">
    <citation type="submission" date="2018-06" db="EMBL/GenBank/DDBJ databases">
        <authorList>
            <person name="Guldener U."/>
        </authorList>
    </citation>
    <scope>NUCLEOTIDE SEQUENCE [LARGE SCALE GENOMIC DNA]</scope>
    <source>
        <strain evidence="13">UTAD17</strain>
    </source>
</reference>
<dbReference type="InterPro" id="IPR014001">
    <property type="entry name" value="Helicase_ATP-bd"/>
</dbReference>
<dbReference type="GO" id="GO:0022613">
    <property type="term" value="P:ribonucleoprotein complex biogenesis"/>
    <property type="evidence" value="ECO:0007669"/>
    <property type="project" value="UniProtKB-ARBA"/>
</dbReference>
<evidence type="ECO:0000313" key="13">
    <source>
        <dbReference type="Proteomes" id="UP000262825"/>
    </source>
</evidence>
<keyword evidence="4" id="KW-0378">Hydrolase</keyword>
<evidence type="ECO:0000256" key="5">
    <source>
        <dbReference type="ARBA" id="ARBA00022806"/>
    </source>
</evidence>
<evidence type="ECO:0000256" key="2">
    <source>
        <dbReference type="ARBA" id="ARBA00022664"/>
    </source>
</evidence>
<dbReference type="InterPro" id="IPR048333">
    <property type="entry name" value="HA2_WH"/>
</dbReference>
<keyword evidence="7" id="KW-0508">mRNA splicing</keyword>
<evidence type="ECO:0000256" key="3">
    <source>
        <dbReference type="ARBA" id="ARBA00022741"/>
    </source>
</evidence>
<dbReference type="InterPro" id="IPR027417">
    <property type="entry name" value="P-loop_NTPase"/>
</dbReference>
<dbReference type="Gene3D" id="3.40.50.300">
    <property type="entry name" value="P-loop containing nucleotide triphosphate hydrolases"/>
    <property type="match status" value="2"/>
</dbReference>
<dbReference type="PROSITE" id="PS51194">
    <property type="entry name" value="HELICASE_CTER"/>
    <property type="match status" value="1"/>
</dbReference>
<dbReference type="GO" id="GO:0000398">
    <property type="term" value="P:mRNA splicing, via spliceosome"/>
    <property type="evidence" value="ECO:0007669"/>
    <property type="project" value="UniProtKB-ARBA"/>
</dbReference>
<dbReference type="VEuPathDB" id="FungiDB:SCODWIG_01489"/>
<dbReference type="GO" id="GO:0071013">
    <property type="term" value="C:catalytic step 2 spliceosome"/>
    <property type="evidence" value="ECO:0007669"/>
    <property type="project" value="TreeGrafter"/>
</dbReference>
<dbReference type="GO" id="GO:0005524">
    <property type="term" value="F:ATP binding"/>
    <property type="evidence" value="ECO:0007669"/>
    <property type="project" value="UniProtKB-KW"/>
</dbReference>
<dbReference type="SMART" id="SM00847">
    <property type="entry name" value="HA2"/>
    <property type="match status" value="1"/>
</dbReference>
<dbReference type="SMART" id="SM00490">
    <property type="entry name" value="HELICc"/>
    <property type="match status" value="1"/>
</dbReference>
<keyword evidence="6" id="KW-0067">ATP-binding</keyword>
<dbReference type="GO" id="GO:0071826">
    <property type="term" value="P:protein-RNA complex organization"/>
    <property type="evidence" value="ECO:0007669"/>
    <property type="project" value="UniProtKB-ARBA"/>
</dbReference>
<feature type="domain" description="Helicase C-terminal" evidence="11">
    <location>
        <begin position="442"/>
        <end position="617"/>
    </location>
</feature>
<dbReference type="InterPro" id="IPR011709">
    <property type="entry name" value="DEAD-box_helicase_OB_fold"/>
</dbReference>
<dbReference type="GO" id="GO:0003723">
    <property type="term" value="F:RNA binding"/>
    <property type="evidence" value="ECO:0007669"/>
    <property type="project" value="TreeGrafter"/>
</dbReference>
<proteinExistence type="predicted"/>
<protein>
    <recommendedName>
        <fullName evidence="1">RNA helicase</fullName>
        <ecNumber evidence="1">3.6.4.13</ecNumber>
    </recommendedName>
</protein>
<keyword evidence="5 12" id="KW-0347">Helicase</keyword>
<dbReference type="Pfam" id="PF00270">
    <property type="entry name" value="DEAD"/>
    <property type="match status" value="1"/>
</dbReference>
<evidence type="ECO:0000256" key="7">
    <source>
        <dbReference type="ARBA" id="ARBA00023187"/>
    </source>
</evidence>
<evidence type="ECO:0000259" key="11">
    <source>
        <dbReference type="PROSITE" id="PS51194"/>
    </source>
</evidence>
<name>A0A376B4W3_9ASCO</name>
<dbReference type="PANTHER" id="PTHR18934:SF83">
    <property type="entry name" value="PRE-MRNA-SPLICING FACTOR ATP-DEPENDENT RNA HELICASE DHX16"/>
    <property type="match status" value="1"/>
</dbReference>
<dbReference type="EC" id="3.6.4.13" evidence="1"/>
<keyword evidence="13" id="KW-1185">Reference proteome</keyword>
<dbReference type="AlphaFoldDB" id="A0A376B4W3"/>
<feature type="region of interest" description="Disordered" evidence="9">
    <location>
        <begin position="32"/>
        <end position="52"/>
    </location>
</feature>
<dbReference type="GO" id="GO:0003724">
    <property type="term" value="F:RNA helicase activity"/>
    <property type="evidence" value="ECO:0007669"/>
    <property type="project" value="UniProtKB-EC"/>
</dbReference>
<dbReference type="Pfam" id="PF04408">
    <property type="entry name" value="WHD_HA2"/>
    <property type="match status" value="1"/>
</dbReference>
<evidence type="ECO:0000256" key="4">
    <source>
        <dbReference type="ARBA" id="ARBA00022801"/>
    </source>
</evidence>
<dbReference type="Gene3D" id="1.20.120.1080">
    <property type="match status" value="1"/>
</dbReference>
<dbReference type="FunFam" id="3.40.50.300:FF:000615">
    <property type="entry name" value="pre-mRNA-splicing factor ATP-dependent RNA helicase DEAH7"/>
    <property type="match status" value="1"/>
</dbReference>
<dbReference type="PROSITE" id="PS51192">
    <property type="entry name" value="HELICASE_ATP_BIND_1"/>
    <property type="match status" value="1"/>
</dbReference>
<keyword evidence="3" id="KW-0547">Nucleotide-binding</keyword>
<dbReference type="Proteomes" id="UP000262825">
    <property type="component" value="Unassembled WGS sequence"/>
</dbReference>
<evidence type="ECO:0000259" key="10">
    <source>
        <dbReference type="PROSITE" id="PS51192"/>
    </source>
</evidence>
<keyword evidence="2" id="KW-0507">mRNA processing</keyword>
<dbReference type="InterPro" id="IPR007502">
    <property type="entry name" value="Helicase-assoc_dom"/>
</dbReference>
<evidence type="ECO:0000256" key="1">
    <source>
        <dbReference type="ARBA" id="ARBA00012552"/>
    </source>
</evidence>
<evidence type="ECO:0000256" key="6">
    <source>
        <dbReference type="ARBA" id="ARBA00022840"/>
    </source>
</evidence>
<dbReference type="SMART" id="SM00487">
    <property type="entry name" value="DEXDc"/>
    <property type="match status" value="1"/>
</dbReference>
<feature type="compositionally biased region" description="Low complexity" evidence="9">
    <location>
        <begin position="34"/>
        <end position="50"/>
    </location>
</feature>
<dbReference type="GO" id="GO:0016787">
    <property type="term" value="F:hydrolase activity"/>
    <property type="evidence" value="ECO:0007669"/>
    <property type="project" value="UniProtKB-KW"/>
</dbReference>
<dbReference type="InterPro" id="IPR011545">
    <property type="entry name" value="DEAD/DEAH_box_helicase_dom"/>
</dbReference>
<dbReference type="Pfam" id="PF07717">
    <property type="entry name" value="OB_NTP_bind"/>
    <property type="match status" value="1"/>
</dbReference>
<feature type="domain" description="Helicase ATP-binding" evidence="10">
    <location>
        <begin position="243"/>
        <end position="417"/>
    </location>
</feature>
<comment type="catalytic activity">
    <reaction evidence="8">
        <text>ATP + H2O = ADP + phosphate + H(+)</text>
        <dbReference type="Rhea" id="RHEA:13065"/>
        <dbReference type="ChEBI" id="CHEBI:15377"/>
        <dbReference type="ChEBI" id="CHEBI:15378"/>
        <dbReference type="ChEBI" id="CHEBI:30616"/>
        <dbReference type="ChEBI" id="CHEBI:43474"/>
        <dbReference type="ChEBI" id="CHEBI:456216"/>
        <dbReference type="EC" id="3.6.4.13"/>
    </reaction>
</comment>
<dbReference type="Pfam" id="PF00271">
    <property type="entry name" value="Helicase_C"/>
    <property type="match status" value="1"/>
</dbReference>